<gene>
    <name evidence="2" type="ORF">QQS21_000456</name>
</gene>
<keyword evidence="3" id="KW-1185">Reference proteome</keyword>
<keyword evidence="1" id="KW-1133">Transmembrane helix</keyword>
<sequence>MTTTSAPSPSMLVMSKEEHFAGEQISPQGSSAEAYSYLHGGKFWAVTFAMGLIFLLVTMEVSIATTALVAITNELGGFNRASWLLSSYQLGYVGACGASQTIVQL</sequence>
<feature type="transmembrane region" description="Helical" evidence="1">
    <location>
        <begin position="43"/>
        <end position="71"/>
    </location>
</feature>
<accession>A0AAJ0CYX2</accession>
<protein>
    <submittedName>
        <fullName evidence="2">Uncharacterized protein</fullName>
    </submittedName>
</protein>
<reference evidence="2" key="1">
    <citation type="submission" date="2023-06" db="EMBL/GenBank/DDBJ databases">
        <title>Conoideocrella luteorostrata (Hypocreales: Clavicipitaceae), a potential biocontrol fungus for elongate hemlock scale in United States Christmas tree production areas.</title>
        <authorList>
            <person name="Barrett H."/>
            <person name="Lovett B."/>
            <person name="Macias A.M."/>
            <person name="Stajich J.E."/>
            <person name="Kasson M.T."/>
        </authorList>
    </citation>
    <scope>NUCLEOTIDE SEQUENCE</scope>
    <source>
        <strain evidence="2">ARSEF 14590</strain>
    </source>
</reference>
<name>A0AAJ0CYX2_9HYPO</name>
<dbReference type="SUPFAM" id="SSF103473">
    <property type="entry name" value="MFS general substrate transporter"/>
    <property type="match status" value="1"/>
</dbReference>
<proteinExistence type="predicted"/>
<dbReference type="AlphaFoldDB" id="A0AAJ0CYX2"/>
<dbReference type="InterPro" id="IPR036259">
    <property type="entry name" value="MFS_trans_sf"/>
</dbReference>
<evidence type="ECO:0000313" key="2">
    <source>
        <dbReference type="EMBL" id="KAK2616633.1"/>
    </source>
</evidence>
<organism evidence="2 3">
    <name type="scientific">Conoideocrella luteorostrata</name>
    <dbReference type="NCBI Taxonomy" id="1105319"/>
    <lineage>
        <taxon>Eukaryota</taxon>
        <taxon>Fungi</taxon>
        <taxon>Dikarya</taxon>
        <taxon>Ascomycota</taxon>
        <taxon>Pezizomycotina</taxon>
        <taxon>Sordariomycetes</taxon>
        <taxon>Hypocreomycetidae</taxon>
        <taxon>Hypocreales</taxon>
        <taxon>Clavicipitaceae</taxon>
        <taxon>Conoideocrella</taxon>
    </lineage>
</organism>
<evidence type="ECO:0000256" key="1">
    <source>
        <dbReference type="SAM" id="Phobius"/>
    </source>
</evidence>
<comment type="caution">
    <text evidence="2">The sequence shown here is derived from an EMBL/GenBank/DDBJ whole genome shotgun (WGS) entry which is preliminary data.</text>
</comment>
<dbReference type="EMBL" id="JASWJB010000004">
    <property type="protein sequence ID" value="KAK2616633.1"/>
    <property type="molecule type" value="Genomic_DNA"/>
</dbReference>
<dbReference type="Proteomes" id="UP001251528">
    <property type="component" value="Unassembled WGS sequence"/>
</dbReference>
<evidence type="ECO:0000313" key="3">
    <source>
        <dbReference type="Proteomes" id="UP001251528"/>
    </source>
</evidence>
<keyword evidence="1" id="KW-0472">Membrane</keyword>
<keyword evidence="1" id="KW-0812">Transmembrane</keyword>